<comment type="similarity">
    <text evidence="1">Belongs to the peptidase C2 family.</text>
</comment>
<dbReference type="InterPro" id="IPR001300">
    <property type="entry name" value="Peptidase_C2_calpain_cat"/>
</dbReference>
<dbReference type="Pfam" id="PF01067">
    <property type="entry name" value="Calpain_III"/>
    <property type="match status" value="2"/>
</dbReference>
<comment type="caution">
    <text evidence="6">Lacks conserved residue(s) required for the propagation of feature annotation.</text>
</comment>
<dbReference type="InterPro" id="IPR036213">
    <property type="entry name" value="Calpain_III_sf"/>
</dbReference>
<keyword evidence="3" id="KW-0378">Hydrolase</keyword>
<proteinExistence type="inferred from homology"/>
<dbReference type="PROSITE" id="PS50203">
    <property type="entry name" value="CALPAIN_CAT"/>
    <property type="match status" value="1"/>
</dbReference>
<evidence type="ECO:0000313" key="10">
    <source>
        <dbReference type="Proteomes" id="UP000481153"/>
    </source>
</evidence>
<evidence type="ECO:0000256" key="6">
    <source>
        <dbReference type="PROSITE-ProRule" id="PRU00239"/>
    </source>
</evidence>
<name>A0A6G0XCD7_9STRA</name>
<evidence type="ECO:0000256" key="1">
    <source>
        <dbReference type="ARBA" id="ARBA00007623"/>
    </source>
</evidence>
<accession>A0A6G0XCD7</accession>
<dbReference type="Proteomes" id="UP000481153">
    <property type="component" value="Unassembled WGS sequence"/>
</dbReference>
<feature type="active site" evidence="5">
    <location>
        <position position="275"/>
    </location>
</feature>
<dbReference type="Gene3D" id="3.90.70.10">
    <property type="entry name" value="Cysteine proteinases"/>
    <property type="match status" value="1"/>
</dbReference>
<dbReference type="EMBL" id="VJMJ01000081">
    <property type="protein sequence ID" value="KAF0737762.1"/>
    <property type="molecule type" value="Genomic_DNA"/>
</dbReference>
<protein>
    <recommendedName>
        <fullName evidence="8">Calpain catalytic domain-containing protein</fullName>
    </recommendedName>
</protein>
<dbReference type="PANTHER" id="PTHR10183:SF379">
    <property type="entry name" value="CALPAIN-5"/>
    <property type="match status" value="1"/>
</dbReference>
<dbReference type="VEuPathDB" id="FungiDB:AeMF1_019746"/>
<dbReference type="PRINTS" id="PR00704">
    <property type="entry name" value="CALPAIN"/>
</dbReference>
<dbReference type="SUPFAM" id="SSF49758">
    <property type="entry name" value="Calpain large subunit, middle domain (domain III)"/>
    <property type="match status" value="3"/>
</dbReference>
<dbReference type="SMART" id="SM00720">
    <property type="entry name" value="calpain_III"/>
    <property type="match status" value="1"/>
</dbReference>
<comment type="caution">
    <text evidence="9">The sequence shown here is derived from an EMBL/GenBank/DDBJ whole genome shotgun (WGS) entry which is preliminary data.</text>
</comment>
<dbReference type="SMART" id="SM00230">
    <property type="entry name" value="CysPc"/>
    <property type="match status" value="1"/>
</dbReference>
<evidence type="ECO:0000256" key="2">
    <source>
        <dbReference type="ARBA" id="ARBA00022670"/>
    </source>
</evidence>
<feature type="domain" description="Calpain catalytic" evidence="8">
    <location>
        <begin position="27"/>
        <end position="360"/>
    </location>
</feature>
<feature type="active site" evidence="5">
    <location>
        <position position="295"/>
    </location>
</feature>
<organism evidence="9 10">
    <name type="scientific">Aphanomyces euteiches</name>
    <dbReference type="NCBI Taxonomy" id="100861"/>
    <lineage>
        <taxon>Eukaryota</taxon>
        <taxon>Sar</taxon>
        <taxon>Stramenopiles</taxon>
        <taxon>Oomycota</taxon>
        <taxon>Saprolegniomycetes</taxon>
        <taxon>Saprolegniales</taxon>
        <taxon>Verrucalvaceae</taxon>
        <taxon>Aphanomyces</taxon>
    </lineage>
</organism>
<dbReference type="InterPro" id="IPR022682">
    <property type="entry name" value="Calpain_domain_III"/>
</dbReference>
<dbReference type="SUPFAM" id="SSF54001">
    <property type="entry name" value="Cysteine proteinases"/>
    <property type="match status" value="1"/>
</dbReference>
<feature type="compositionally biased region" description="Polar residues" evidence="7">
    <location>
        <begin position="478"/>
        <end position="488"/>
    </location>
</feature>
<keyword evidence="2" id="KW-0645">Protease</keyword>
<dbReference type="GO" id="GO:0006508">
    <property type="term" value="P:proteolysis"/>
    <property type="evidence" value="ECO:0007669"/>
    <property type="project" value="UniProtKB-KW"/>
</dbReference>
<keyword evidence="4" id="KW-0788">Thiol protease</keyword>
<feature type="region of interest" description="Disordered" evidence="7">
    <location>
        <begin position="477"/>
        <end position="496"/>
    </location>
</feature>
<evidence type="ECO:0000256" key="3">
    <source>
        <dbReference type="ARBA" id="ARBA00022801"/>
    </source>
</evidence>
<dbReference type="PANTHER" id="PTHR10183">
    <property type="entry name" value="CALPAIN"/>
    <property type="match status" value="1"/>
</dbReference>
<evidence type="ECO:0000313" key="9">
    <source>
        <dbReference type="EMBL" id="KAF0737762.1"/>
    </source>
</evidence>
<dbReference type="InterPro" id="IPR022683">
    <property type="entry name" value="Calpain_III"/>
</dbReference>
<evidence type="ECO:0000256" key="7">
    <source>
        <dbReference type="SAM" id="MobiDB-lite"/>
    </source>
</evidence>
<evidence type="ECO:0000259" key="8">
    <source>
        <dbReference type="PROSITE" id="PS50203"/>
    </source>
</evidence>
<gene>
    <name evidence="9" type="ORF">Ae201684_006256</name>
</gene>
<dbReference type="InterPro" id="IPR022684">
    <property type="entry name" value="Calpain_cysteine_protease"/>
</dbReference>
<evidence type="ECO:0000256" key="4">
    <source>
        <dbReference type="ARBA" id="ARBA00022807"/>
    </source>
</evidence>
<reference evidence="9 10" key="1">
    <citation type="submission" date="2019-07" db="EMBL/GenBank/DDBJ databases">
        <title>Genomics analysis of Aphanomyces spp. identifies a new class of oomycete effector associated with host adaptation.</title>
        <authorList>
            <person name="Gaulin E."/>
        </authorList>
    </citation>
    <scope>NUCLEOTIDE SEQUENCE [LARGE SCALE GENOMIC DNA]</scope>
    <source>
        <strain evidence="9 10">ATCC 201684</strain>
    </source>
</reference>
<sequence>MQFEGAGITLERNVIAMLSECGEVPPMYEDPDFAAKAISLYQDPEKLPEYATSAKRAVDDGEIHWYRPGQVTADPDYFKCTFGCGTLREGTGLNDTWLLGVFAALALHPDNLIENLFVSPMHDFKTYGIYTCQFYKDCQWLEVVADTRLPYSQQLEDVNEPGTKGVARPGHWLYGSSVNKSEVFVPLLMKAYAKFHGNYEVLHNGSILEAFVDCTGGSVKMINMMLDESHKLIETGQLWYKLVKHVHYKSVITCQLKMASMSYNEVTGSGILKNHLYIIQHVKELGPLKFVKLKNVWQKGLWKGDWSNDDSKWEDNLQVEAALRSDPLCEFNRTKIDGTFWMIWEDFVQVFNEIYIVRNFPQTFNQYCVRGEWVGQAAAGPPLKQHPEASPPAPPTTTRKWFIAPESEPAWFLNPQYRLVVTEKTSVVISLLQRDFRVFGGDNFGINFVLLQVKKRSLHASKVWEFDQDAVVAEAHSLPQQQQQANGTDKTHHPEREVSKGNIILEPNEAYILVPYTDHVGVEMEFFLRVFSPKPVQIDALRPLNTVLLQGKWRVSEEGSATNAGGPLCHSLAAAENLHWCQNPQYLLRSMDDSGKPVDMKLVLKRTGYKATAKGRRDHQKDSNAQCIGLTIVRPDVQVDASPVVKKKPSEKANFLGETKHKAKEGGGNKALPSRKLLVKADEYCCLSDYANPQVASVMLQKIAPEWLDRGLLVVPSLGEGRIDGAYELEVHSDASLTLEELPNGLAQTIAGEWSDKKGTAGGSHLCPDWKKNPKVYLTLKSVRAAEVKIDLYRSEYEWRSKCKKDSVGSMMGFYLFQGTKLNRESSTVVVDGKTWTETDFVPLHHIAASLTLPPVFNESYVIMPATWEPNHSGRFLVAVTADSEFTLQTDDDV</sequence>
<dbReference type="GO" id="GO:0004198">
    <property type="term" value="F:calcium-dependent cysteine-type endopeptidase activity"/>
    <property type="evidence" value="ECO:0007669"/>
    <property type="project" value="InterPro"/>
</dbReference>
<dbReference type="InterPro" id="IPR038765">
    <property type="entry name" value="Papain-like_cys_pep_sf"/>
</dbReference>
<keyword evidence="10" id="KW-1185">Reference proteome</keyword>
<dbReference type="AlphaFoldDB" id="A0A6G0XCD7"/>
<dbReference type="Gene3D" id="2.60.120.380">
    <property type="match status" value="2"/>
</dbReference>
<dbReference type="Pfam" id="PF00648">
    <property type="entry name" value="Peptidase_C2"/>
    <property type="match status" value="1"/>
</dbReference>
<evidence type="ECO:0000256" key="5">
    <source>
        <dbReference type="PIRSR" id="PIRSR622684-1"/>
    </source>
</evidence>